<dbReference type="CDD" id="cd01335">
    <property type="entry name" value="Radical_SAM"/>
    <property type="match status" value="1"/>
</dbReference>
<keyword evidence="2 5" id="KW-0479">Metal-binding</keyword>
<feature type="binding site" evidence="5">
    <location>
        <position position="61"/>
    </location>
    <ligand>
        <name>[4Fe-4S] cluster</name>
        <dbReference type="ChEBI" id="CHEBI:49883"/>
        <note>4Fe-4S-S-AdoMet</note>
    </ligand>
</feature>
<accession>A0A7I8D0W6</accession>
<dbReference type="SFLD" id="SFLDS00029">
    <property type="entry name" value="Radical_SAM"/>
    <property type="match status" value="1"/>
</dbReference>
<evidence type="ECO:0000256" key="4">
    <source>
        <dbReference type="ARBA" id="ARBA00023014"/>
    </source>
</evidence>
<sequence length="303" mass="34269">MQIENCRLCPRQCNATRTGEEGNGFCRMPADPVLARVGVHQWEEPCISGTRGSGTAFFSGCTLRCLFCQNYTISTDGFGRRISINQLADCFRDLEEQHVHNINLVNPVHFMPAVRAALQKKPPHIPVVWNSGGYERVETLRAMDGLVHIYLPDLKYKSSEASLRYSGTEDYFTYASKAILEMVRQIGECQFDADGIMQKGVIIRHLILPGHTNDSIQVLEWIASYLPKWVCVSLMAQYVPMGKAQQYPEINRRITKREYEKVLDKLFALGLENGYVQERKAANIKFTPAFDLSGVPEAEDTLI</sequence>
<dbReference type="InterPro" id="IPR016431">
    <property type="entry name" value="Pyrv-formate_lyase-activ_prd"/>
</dbReference>
<dbReference type="PANTHER" id="PTHR43075">
    <property type="entry name" value="FORMATE LYASE ACTIVATING ENZYME, PUTATIVE (AFU_ORTHOLOGUE AFUA_2G15630)-RELATED"/>
    <property type="match status" value="1"/>
</dbReference>
<dbReference type="KEGG" id="sman:C12CBH8_10800"/>
<dbReference type="AlphaFoldDB" id="A0A7I8D0W6"/>
<comment type="cofactor">
    <cofactor evidence="5">
        <name>[4Fe-4S] cluster</name>
        <dbReference type="ChEBI" id="CHEBI:49883"/>
    </cofactor>
    <text evidence="5">Binds 1 [4Fe-4S] cluster. The cluster is coordinated with 3 cysteines and an exchangeable S-adenosyl-L-methionine.</text>
</comment>
<dbReference type="Pfam" id="PF13353">
    <property type="entry name" value="Fer4_12"/>
    <property type="match status" value="1"/>
</dbReference>
<feature type="binding site" evidence="5">
    <location>
        <position position="65"/>
    </location>
    <ligand>
        <name>[4Fe-4S] cluster</name>
        <dbReference type="ChEBI" id="CHEBI:49883"/>
        <note>4Fe-4S-S-AdoMet</note>
    </ligand>
</feature>
<evidence type="ECO:0000313" key="7">
    <source>
        <dbReference type="Proteomes" id="UP000593890"/>
    </source>
</evidence>
<keyword evidence="1 5" id="KW-0949">S-adenosyl-L-methionine</keyword>
<reference evidence="7" key="1">
    <citation type="submission" date="2020-07" db="EMBL/GenBank/DDBJ databases">
        <title>Complete genome sequencing of Clostridia bacterium strain 12CBH8.</title>
        <authorList>
            <person name="Sakamoto M."/>
            <person name="Murakami T."/>
            <person name="Mori H."/>
        </authorList>
    </citation>
    <scope>NUCLEOTIDE SEQUENCE [LARGE SCALE GENOMIC DNA]</scope>
    <source>
        <strain evidence="7">12CBH8</strain>
    </source>
</reference>
<gene>
    <name evidence="6" type="ORF">C12CBH8_10800</name>
</gene>
<dbReference type="RefSeq" id="WP_215533733.1">
    <property type="nucleotide sequence ID" value="NZ_AP023321.1"/>
</dbReference>
<dbReference type="GO" id="GO:0003824">
    <property type="term" value="F:catalytic activity"/>
    <property type="evidence" value="ECO:0007669"/>
    <property type="project" value="InterPro"/>
</dbReference>
<dbReference type="EMBL" id="AP023321">
    <property type="protein sequence ID" value="BCI60441.1"/>
    <property type="molecule type" value="Genomic_DNA"/>
</dbReference>
<dbReference type="SUPFAM" id="SSF102114">
    <property type="entry name" value="Radical SAM enzymes"/>
    <property type="match status" value="1"/>
</dbReference>
<evidence type="ECO:0000313" key="6">
    <source>
        <dbReference type="EMBL" id="BCI60441.1"/>
    </source>
</evidence>
<keyword evidence="4 5" id="KW-0411">Iron-sulfur</keyword>
<evidence type="ECO:0000256" key="5">
    <source>
        <dbReference type="PIRSR" id="PIRSR004869-50"/>
    </source>
</evidence>
<dbReference type="PIRSF" id="PIRSF004869">
    <property type="entry name" value="PflX_prd"/>
    <property type="match status" value="1"/>
</dbReference>
<dbReference type="PANTHER" id="PTHR43075:SF1">
    <property type="entry name" value="FORMATE LYASE ACTIVATING ENZYME, PUTATIVE (AFU_ORTHOLOGUE AFUA_2G15630)-RELATED"/>
    <property type="match status" value="1"/>
</dbReference>
<dbReference type="GO" id="GO:0046872">
    <property type="term" value="F:metal ion binding"/>
    <property type="evidence" value="ECO:0007669"/>
    <property type="project" value="UniProtKB-KW"/>
</dbReference>
<keyword evidence="7" id="KW-1185">Reference proteome</keyword>
<feature type="binding site" evidence="5">
    <location>
        <position position="68"/>
    </location>
    <ligand>
        <name>[4Fe-4S] cluster</name>
        <dbReference type="ChEBI" id="CHEBI:49883"/>
        <note>4Fe-4S-S-AdoMet</note>
    </ligand>
</feature>
<keyword evidence="3 5" id="KW-0408">Iron</keyword>
<protein>
    <submittedName>
        <fullName evidence="6">Radical SAM family protein</fullName>
    </submittedName>
</protein>
<dbReference type="InterPro" id="IPR040085">
    <property type="entry name" value="MJ0674-like"/>
</dbReference>
<dbReference type="InterPro" id="IPR013785">
    <property type="entry name" value="Aldolase_TIM"/>
</dbReference>
<dbReference type="InterPro" id="IPR007197">
    <property type="entry name" value="rSAM"/>
</dbReference>
<evidence type="ECO:0000256" key="2">
    <source>
        <dbReference type="ARBA" id="ARBA00022723"/>
    </source>
</evidence>
<evidence type="ECO:0000256" key="1">
    <source>
        <dbReference type="ARBA" id="ARBA00022691"/>
    </source>
</evidence>
<evidence type="ECO:0000256" key="3">
    <source>
        <dbReference type="ARBA" id="ARBA00023004"/>
    </source>
</evidence>
<dbReference type="SFLD" id="SFLDG01099">
    <property type="entry name" value="Uncharacterised_Radical_SAM_Su"/>
    <property type="match status" value="1"/>
</dbReference>
<organism evidence="6 7">
    <name type="scientific">Solibaculum mannosilyticum</name>
    <dbReference type="NCBI Taxonomy" id="2780922"/>
    <lineage>
        <taxon>Bacteria</taxon>
        <taxon>Bacillati</taxon>
        <taxon>Bacillota</taxon>
        <taxon>Clostridia</taxon>
        <taxon>Eubacteriales</taxon>
        <taxon>Oscillospiraceae</taxon>
        <taxon>Solibaculum</taxon>
    </lineage>
</organism>
<dbReference type="GO" id="GO:0051536">
    <property type="term" value="F:iron-sulfur cluster binding"/>
    <property type="evidence" value="ECO:0007669"/>
    <property type="project" value="UniProtKB-KW"/>
</dbReference>
<dbReference type="InterPro" id="IPR058240">
    <property type="entry name" value="rSAM_sf"/>
</dbReference>
<dbReference type="Proteomes" id="UP000593890">
    <property type="component" value="Chromosome"/>
</dbReference>
<name>A0A7I8D0W6_9FIRM</name>
<proteinExistence type="predicted"/>
<dbReference type="Gene3D" id="3.20.20.70">
    <property type="entry name" value="Aldolase class I"/>
    <property type="match status" value="1"/>
</dbReference>